<dbReference type="PROSITE" id="PS50879">
    <property type="entry name" value="RNASE_H_1"/>
    <property type="match status" value="1"/>
</dbReference>
<sequence length="556" mass="63620">MKNKRPYLTSNSPSLQPLLEERKQIVDVLNSNNSNQDRIELNKVNAELRRKYAQIKRDKWNELCTSLDSRSSNGKLWKLVKNIGKEQPQVEKCNTIKNRDGTVARDDGQPANILDLHYQNISRDWEADASTLRNSHISLIRPTLEYGYPIYGCASDTNLQRLERVQLSAARNITGLRNSCPKDIVLYEANLQPLSLRRIPNLFKYYNKLYSLDSRNRTSAYFKDWCNNQRLKRNSPFNQVISCNLITNTVEQRHLTQSIDTSVGLPGVFFHTNLPVQVNKQKDHPTFLRQLALEIINDILVYAVKVYTDGSRNDSDCTGSGIYITTHNQELKIHRRNPDFCSVFRSEIIAINEGLDSLSSFPYSDEIWILTDSRSSIQHLANWHRVRDNTGMNILNKLKSLSVSYRIHLQWIPSHVNIQGNEIADALAKAGADDVSVPSAPLTYLELFSRAKGRNKTIWLIPPVRHWYQGSRPGGCLSIDCSRRDQTTRTRFLSGHIRSLTFSDHSKCLEICPKCTAEQATPDHILGCLGLSQQDLFSNSLLTLDFLRVHRLMDLI</sequence>
<organism evidence="2 3">
    <name type="scientific">Araneus ventricosus</name>
    <name type="common">Orbweaver spider</name>
    <name type="synonym">Epeira ventricosa</name>
    <dbReference type="NCBI Taxonomy" id="182803"/>
    <lineage>
        <taxon>Eukaryota</taxon>
        <taxon>Metazoa</taxon>
        <taxon>Ecdysozoa</taxon>
        <taxon>Arthropoda</taxon>
        <taxon>Chelicerata</taxon>
        <taxon>Arachnida</taxon>
        <taxon>Araneae</taxon>
        <taxon>Araneomorphae</taxon>
        <taxon>Entelegynae</taxon>
        <taxon>Araneoidea</taxon>
        <taxon>Araneidae</taxon>
        <taxon>Araneus</taxon>
    </lineage>
</organism>
<name>A0A4Y2WD27_ARAVE</name>
<dbReference type="InterPro" id="IPR036397">
    <property type="entry name" value="RNaseH_sf"/>
</dbReference>
<proteinExistence type="predicted"/>
<accession>A0A4Y2WD27</accession>
<evidence type="ECO:0000259" key="1">
    <source>
        <dbReference type="PROSITE" id="PS50879"/>
    </source>
</evidence>
<reference evidence="2 3" key="1">
    <citation type="journal article" date="2019" name="Sci. Rep.">
        <title>Orb-weaving spider Araneus ventricosus genome elucidates the spidroin gene catalogue.</title>
        <authorList>
            <person name="Kono N."/>
            <person name="Nakamura H."/>
            <person name="Ohtoshi R."/>
            <person name="Moran D.A.P."/>
            <person name="Shinohara A."/>
            <person name="Yoshida Y."/>
            <person name="Fujiwara M."/>
            <person name="Mori M."/>
            <person name="Tomita M."/>
            <person name="Arakawa K."/>
        </authorList>
    </citation>
    <scope>NUCLEOTIDE SEQUENCE [LARGE SCALE GENOMIC DNA]</scope>
</reference>
<dbReference type="Proteomes" id="UP000499080">
    <property type="component" value="Unassembled WGS sequence"/>
</dbReference>
<evidence type="ECO:0000313" key="2">
    <source>
        <dbReference type="EMBL" id="GBO34352.1"/>
    </source>
</evidence>
<dbReference type="InterPro" id="IPR012337">
    <property type="entry name" value="RNaseH-like_sf"/>
</dbReference>
<keyword evidence="3" id="KW-1185">Reference proteome</keyword>
<dbReference type="GO" id="GO:0003676">
    <property type="term" value="F:nucleic acid binding"/>
    <property type="evidence" value="ECO:0007669"/>
    <property type="project" value="InterPro"/>
</dbReference>
<dbReference type="OrthoDB" id="3265515at2759"/>
<feature type="domain" description="RNase H type-1" evidence="1">
    <location>
        <begin position="300"/>
        <end position="433"/>
    </location>
</feature>
<dbReference type="Gene3D" id="3.30.420.10">
    <property type="entry name" value="Ribonuclease H-like superfamily/Ribonuclease H"/>
    <property type="match status" value="1"/>
</dbReference>
<evidence type="ECO:0000313" key="3">
    <source>
        <dbReference type="Proteomes" id="UP000499080"/>
    </source>
</evidence>
<dbReference type="AlphaFoldDB" id="A0A4Y2WD27"/>
<gene>
    <name evidence="2" type="ORF">AVEN_44627_1</name>
</gene>
<dbReference type="SUPFAM" id="SSF53098">
    <property type="entry name" value="Ribonuclease H-like"/>
    <property type="match status" value="1"/>
</dbReference>
<comment type="caution">
    <text evidence="2">The sequence shown here is derived from an EMBL/GenBank/DDBJ whole genome shotgun (WGS) entry which is preliminary data.</text>
</comment>
<protein>
    <recommendedName>
        <fullName evidence="1">RNase H type-1 domain-containing protein</fullName>
    </recommendedName>
</protein>
<dbReference type="GO" id="GO:0004523">
    <property type="term" value="F:RNA-DNA hybrid ribonuclease activity"/>
    <property type="evidence" value="ECO:0007669"/>
    <property type="project" value="InterPro"/>
</dbReference>
<dbReference type="EMBL" id="BGPR01058158">
    <property type="protein sequence ID" value="GBO34352.1"/>
    <property type="molecule type" value="Genomic_DNA"/>
</dbReference>
<dbReference type="CDD" id="cd09276">
    <property type="entry name" value="Rnase_HI_RT_non_LTR"/>
    <property type="match status" value="1"/>
</dbReference>
<dbReference type="InterPro" id="IPR002156">
    <property type="entry name" value="RNaseH_domain"/>
</dbReference>
<dbReference type="Pfam" id="PF00075">
    <property type="entry name" value="RNase_H"/>
    <property type="match status" value="1"/>
</dbReference>